<dbReference type="Gene3D" id="3.90.245.10">
    <property type="entry name" value="Ribonucleoside hydrolase-like"/>
    <property type="match status" value="1"/>
</dbReference>
<keyword evidence="5" id="KW-1185">Reference proteome</keyword>
<protein>
    <submittedName>
        <fullName evidence="4">Nucleoside hydrolase</fullName>
    </submittedName>
</protein>
<dbReference type="SUPFAM" id="SSF53590">
    <property type="entry name" value="Nucleoside hydrolase"/>
    <property type="match status" value="1"/>
</dbReference>
<dbReference type="InterPro" id="IPR001910">
    <property type="entry name" value="Inosine/uridine_hydrolase_dom"/>
</dbReference>
<evidence type="ECO:0000256" key="1">
    <source>
        <dbReference type="ARBA" id="ARBA00022801"/>
    </source>
</evidence>
<accession>A0ABY8C526</accession>
<evidence type="ECO:0000256" key="2">
    <source>
        <dbReference type="ARBA" id="ARBA00023295"/>
    </source>
</evidence>
<dbReference type="PANTHER" id="PTHR12304">
    <property type="entry name" value="INOSINE-URIDINE PREFERRING NUCLEOSIDE HYDROLASE"/>
    <property type="match status" value="1"/>
</dbReference>
<evidence type="ECO:0000313" key="5">
    <source>
        <dbReference type="Proteomes" id="UP001220478"/>
    </source>
</evidence>
<keyword evidence="2" id="KW-0326">Glycosidase</keyword>
<organism evidence="4 5">
    <name type="scientific">Amygdalobacter indicium</name>
    <dbReference type="NCBI Taxonomy" id="3029272"/>
    <lineage>
        <taxon>Bacteria</taxon>
        <taxon>Bacillati</taxon>
        <taxon>Bacillota</taxon>
        <taxon>Clostridia</taxon>
        <taxon>Eubacteriales</taxon>
        <taxon>Oscillospiraceae</taxon>
        <taxon>Amygdalobacter</taxon>
    </lineage>
</organism>
<sequence>MQNKGIVIDCDPGLDDLLALCAAAYFFPHRVKGICSTYGNTNVEQTLRNSLMALKILPQINCSIYRGAACADFSGINTKLKLNWQGYGDNDGLCGVQLTNLLEQSKVDLFKNFESGKKSLINLNPEIRDITELIAKLKGKKDGYDLISIAPLTDVFALYRAMSNENFSIYTLGSYFNLCPVERARLSYNIKLDPNAANKVFTECPNLTITGLDIYGNWSEHDFFKLFNASTKINTVSSLLLRNSVFAYNCHKMDASALLVDSLPIFAIAHPELFTWTYGTIKVMAENYPNVDFMQFQVEEFISEIDKKTKVKVATGIDLSAFIDYWLEIICKI</sequence>
<reference evidence="4 5" key="1">
    <citation type="submission" date="2023-02" db="EMBL/GenBank/DDBJ databases">
        <title>Novel Oscillospiraceae bacterial genomes.</title>
        <authorList>
            <person name="Srinivasan S."/>
            <person name="Austin M.N."/>
            <person name="Fiedler T.L."/>
            <person name="Strenk S.M."/>
            <person name="Agnew K.J."/>
            <person name="Nagana Gowda G.A."/>
            <person name="Raftery D."/>
            <person name="Beamer M.A."/>
            <person name="Achilles S.L."/>
            <person name="Wiesenfeld H.C."/>
            <person name="Fredricks D.N."/>
            <person name="Hillier S.L."/>
        </authorList>
    </citation>
    <scope>NUCLEOTIDE SEQUENCE [LARGE SCALE GENOMIC DNA]</scope>
    <source>
        <strain evidence="4 5">CHIC02 1186E3-8</strain>
    </source>
</reference>
<dbReference type="GO" id="GO:0016787">
    <property type="term" value="F:hydrolase activity"/>
    <property type="evidence" value="ECO:0007669"/>
    <property type="project" value="UniProtKB-KW"/>
</dbReference>
<evidence type="ECO:0000313" key="4">
    <source>
        <dbReference type="EMBL" id="WEG35800.1"/>
    </source>
</evidence>
<proteinExistence type="predicted"/>
<name>A0ABY8C526_9FIRM</name>
<gene>
    <name evidence="4" type="ORF">PYS61_01150</name>
</gene>
<dbReference type="RefSeq" id="WP_315571899.1">
    <property type="nucleotide sequence ID" value="NZ_CP118868.1"/>
</dbReference>
<dbReference type="Proteomes" id="UP001220478">
    <property type="component" value="Chromosome"/>
</dbReference>
<feature type="domain" description="Inosine/uridine-preferring nucleoside hydrolase" evidence="3">
    <location>
        <begin position="6"/>
        <end position="323"/>
    </location>
</feature>
<evidence type="ECO:0000259" key="3">
    <source>
        <dbReference type="Pfam" id="PF01156"/>
    </source>
</evidence>
<dbReference type="InterPro" id="IPR036452">
    <property type="entry name" value="Ribo_hydro-like"/>
</dbReference>
<dbReference type="EMBL" id="CP118868">
    <property type="protein sequence ID" value="WEG35800.1"/>
    <property type="molecule type" value="Genomic_DNA"/>
</dbReference>
<dbReference type="InterPro" id="IPR023186">
    <property type="entry name" value="IUNH"/>
</dbReference>
<dbReference type="Pfam" id="PF01156">
    <property type="entry name" value="IU_nuc_hydro"/>
    <property type="match status" value="1"/>
</dbReference>
<keyword evidence="1 4" id="KW-0378">Hydrolase</keyword>
<dbReference type="PANTHER" id="PTHR12304:SF4">
    <property type="entry name" value="URIDINE NUCLEOSIDASE"/>
    <property type="match status" value="1"/>
</dbReference>